<evidence type="ECO:0000256" key="1">
    <source>
        <dbReference type="SAM" id="MobiDB-lite"/>
    </source>
</evidence>
<feature type="region of interest" description="Disordered" evidence="1">
    <location>
        <begin position="35"/>
        <end position="65"/>
    </location>
</feature>
<keyword evidence="2" id="KW-0472">Membrane</keyword>
<dbReference type="AlphaFoldDB" id="A0A2V1DPF2"/>
<feature type="transmembrane region" description="Helical" evidence="2">
    <location>
        <begin position="12"/>
        <end position="31"/>
    </location>
</feature>
<protein>
    <submittedName>
        <fullName evidence="3">Uncharacterized protein</fullName>
    </submittedName>
</protein>
<proteinExistence type="predicted"/>
<evidence type="ECO:0000313" key="4">
    <source>
        <dbReference type="Proteomes" id="UP000244855"/>
    </source>
</evidence>
<dbReference type="Proteomes" id="UP000244855">
    <property type="component" value="Unassembled WGS sequence"/>
</dbReference>
<evidence type="ECO:0000256" key="2">
    <source>
        <dbReference type="SAM" id="Phobius"/>
    </source>
</evidence>
<keyword evidence="4" id="KW-1185">Reference proteome</keyword>
<keyword evidence="2" id="KW-1133">Transmembrane helix</keyword>
<sequence length="120" mass="13393">MLHTVLVRVGDCIIIPMTVICLCLTLVPVPVPVPANRRNPLPLVRRRHPSQSKSPPRNEATTCHDMEPPTSLMLRRANQSVSQSFSQLAYIVSTFQVRGSNKRVCVAEEITMNTSESRLT</sequence>
<gene>
    <name evidence="3" type="ORF">DM02DRAFT_19612</name>
</gene>
<feature type="compositionally biased region" description="Polar residues" evidence="1">
    <location>
        <begin position="51"/>
        <end position="61"/>
    </location>
</feature>
<name>A0A2V1DPF2_9PLEO</name>
<evidence type="ECO:0000313" key="3">
    <source>
        <dbReference type="EMBL" id="PVH99034.1"/>
    </source>
</evidence>
<dbReference type="EMBL" id="KZ805400">
    <property type="protein sequence ID" value="PVH99034.1"/>
    <property type="molecule type" value="Genomic_DNA"/>
</dbReference>
<reference evidence="3 4" key="1">
    <citation type="journal article" date="2018" name="Sci. Rep.">
        <title>Comparative genomics provides insights into the lifestyle and reveals functional heterogeneity of dark septate endophytic fungi.</title>
        <authorList>
            <person name="Knapp D.G."/>
            <person name="Nemeth J.B."/>
            <person name="Barry K."/>
            <person name="Hainaut M."/>
            <person name="Henrissat B."/>
            <person name="Johnson J."/>
            <person name="Kuo A."/>
            <person name="Lim J.H.P."/>
            <person name="Lipzen A."/>
            <person name="Nolan M."/>
            <person name="Ohm R.A."/>
            <person name="Tamas L."/>
            <person name="Grigoriev I.V."/>
            <person name="Spatafora J.W."/>
            <person name="Nagy L.G."/>
            <person name="Kovacs G.M."/>
        </authorList>
    </citation>
    <scope>NUCLEOTIDE SEQUENCE [LARGE SCALE GENOMIC DNA]</scope>
    <source>
        <strain evidence="3 4">DSE2036</strain>
    </source>
</reference>
<keyword evidence="2" id="KW-0812">Transmembrane</keyword>
<organism evidence="3 4">
    <name type="scientific">Periconia macrospinosa</name>
    <dbReference type="NCBI Taxonomy" id="97972"/>
    <lineage>
        <taxon>Eukaryota</taxon>
        <taxon>Fungi</taxon>
        <taxon>Dikarya</taxon>
        <taxon>Ascomycota</taxon>
        <taxon>Pezizomycotina</taxon>
        <taxon>Dothideomycetes</taxon>
        <taxon>Pleosporomycetidae</taxon>
        <taxon>Pleosporales</taxon>
        <taxon>Massarineae</taxon>
        <taxon>Periconiaceae</taxon>
        <taxon>Periconia</taxon>
    </lineage>
</organism>
<accession>A0A2V1DPF2</accession>